<dbReference type="GO" id="GO:0003676">
    <property type="term" value="F:nucleic acid binding"/>
    <property type="evidence" value="ECO:0007669"/>
    <property type="project" value="InterPro"/>
</dbReference>
<keyword evidence="1 4" id="KW-0812">Transmembrane</keyword>
<keyword evidence="3 4" id="KW-0472">Membrane</keyword>
<sequence>MWKKIWKWATQNRIKVLLWKVAWKRLPTKVYLLSCNIQVSGRCHRCWEDLEDDSHALISCKFARNIWKNMALYLGWPSQPASLSNLWGRLENIKEKNLYCIYTKVVVACALDAIWRDRNDSLFRGEKARNYTTMQSITTATGSFIKANWDVYGRWGVTNDSLLNWCKCVRALNELKKENNLVGIWMEGDNKQIIDGINQNSVEPPQDIKYIIQDIKTWISNWDTVVVTHTNRSANRAADWLASQAKEARFSIHWNMHIPYELDIICKENARLLKGWKPPMERIKLKSLSGLAKILGITLCLAGVVTIAFYEGPSLASPNHLQLGHGVNGSAQHPQTHSTRTWIKGCFLLMISSAAWALWLIMQGKVMEEYPSKIIFTALQCLFSAIQSFFVALGFERHISGWKLGLDIGLFAIAYCDVAVRLCRTLIVAAGSSFSGSKHCARLALACLGWTPDGGGSLRRPVGKEKGETDEEKCS</sequence>
<feature type="transmembrane region" description="Helical" evidence="4">
    <location>
        <begin position="374"/>
        <end position="395"/>
    </location>
</feature>
<dbReference type="InterPro" id="IPR030184">
    <property type="entry name" value="WAT1-related"/>
</dbReference>
<gene>
    <name evidence="7" type="ORF">Taro_043940</name>
</gene>
<dbReference type="GO" id="GO:0016020">
    <property type="term" value="C:membrane"/>
    <property type="evidence" value="ECO:0007669"/>
    <property type="project" value="InterPro"/>
</dbReference>
<dbReference type="CDD" id="cd06222">
    <property type="entry name" value="RNase_H_like"/>
    <property type="match status" value="1"/>
</dbReference>
<accession>A0A843WTA8</accession>
<feature type="transmembrane region" description="Helical" evidence="4">
    <location>
        <begin position="290"/>
        <end position="310"/>
    </location>
</feature>
<evidence type="ECO:0000259" key="5">
    <source>
        <dbReference type="Pfam" id="PF13456"/>
    </source>
</evidence>
<dbReference type="Pfam" id="PF13966">
    <property type="entry name" value="zf-RVT"/>
    <property type="match status" value="1"/>
</dbReference>
<evidence type="ECO:0000259" key="6">
    <source>
        <dbReference type="Pfam" id="PF13966"/>
    </source>
</evidence>
<comment type="caution">
    <text evidence="7">The sequence shown here is derived from an EMBL/GenBank/DDBJ whole genome shotgun (WGS) entry which is preliminary data.</text>
</comment>
<keyword evidence="2 4" id="KW-1133">Transmembrane helix</keyword>
<dbReference type="GO" id="GO:0004523">
    <property type="term" value="F:RNA-DNA hybrid ribonuclease activity"/>
    <property type="evidence" value="ECO:0007669"/>
    <property type="project" value="InterPro"/>
</dbReference>
<feature type="domain" description="RNase H type-1" evidence="5">
    <location>
        <begin position="181"/>
        <end position="245"/>
    </location>
</feature>
<dbReference type="InterPro" id="IPR002156">
    <property type="entry name" value="RNaseH_domain"/>
</dbReference>
<name>A0A843WTA8_COLES</name>
<dbReference type="InterPro" id="IPR044730">
    <property type="entry name" value="RNase_H-like_dom_plant"/>
</dbReference>
<dbReference type="GO" id="GO:0022857">
    <property type="term" value="F:transmembrane transporter activity"/>
    <property type="evidence" value="ECO:0007669"/>
    <property type="project" value="InterPro"/>
</dbReference>
<reference evidence="7" key="1">
    <citation type="submission" date="2017-07" db="EMBL/GenBank/DDBJ databases">
        <title>Taro Niue Genome Assembly and Annotation.</title>
        <authorList>
            <person name="Atibalentja N."/>
            <person name="Keating K."/>
            <person name="Fields C.J."/>
        </authorList>
    </citation>
    <scope>NUCLEOTIDE SEQUENCE</scope>
    <source>
        <strain evidence="7">Niue_2</strain>
        <tissue evidence="7">Leaf</tissue>
    </source>
</reference>
<dbReference type="Proteomes" id="UP000652761">
    <property type="component" value="Unassembled WGS sequence"/>
</dbReference>
<feature type="transmembrane region" description="Helical" evidence="4">
    <location>
        <begin position="342"/>
        <end position="362"/>
    </location>
</feature>
<organism evidence="7 8">
    <name type="scientific">Colocasia esculenta</name>
    <name type="common">Wild taro</name>
    <name type="synonym">Arum esculentum</name>
    <dbReference type="NCBI Taxonomy" id="4460"/>
    <lineage>
        <taxon>Eukaryota</taxon>
        <taxon>Viridiplantae</taxon>
        <taxon>Streptophyta</taxon>
        <taxon>Embryophyta</taxon>
        <taxon>Tracheophyta</taxon>
        <taxon>Spermatophyta</taxon>
        <taxon>Magnoliopsida</taxon>
        <taxon>Liliopsida</taxon>
        <taxon>Araceae</taxon>
        <taxon>Aroideae</taxon>
        <taxon>Colocasieae</taxon>
        <taxon>Colocasia</taxon>
    </lineage>
</organism>
<dbReference type="Pfam" id="PF13456">
    <property type="entry name" value="RVT_3"/>
    <property type="match status" value="1"/>
</dbReference>
<proteinExistence type="predicted"/>
<evidence type="ECO:0000256" key="2">
    <source>
        <dbReference type="ARBA" id="ARBA00022989"/>
    </source>
</evidence>
<dbReference type="InterPro" id="IPR026960">
    <property type="entry name" value="RVT-Znf"/>
</dbReference>
<feature type="domain" description="Reverse transcriptase zinc-binding" evidence="6">
    <location>
        <begin position="2"/>
        <end position="67"/>
    </location>
</feature>
<evidence type="ECO:0008006" key="9">
    <source>
        <dbReference type="Google" id="ProtNLM"/>
    </source>
</evidence>
<dbReference type="InterPro" id="IPR012337">
    <property type="entry name" value="RNaseH-like_sf"/>
</dbReference>
<dbReference type="InterPro" id="IPR036397">
    <property type="entry name" value="RNaseH_sf"/>
</dbReference>
<evidence type="ECO:0000256" key="3">
    <source>
        <dbReference type="ARBA" id="ARBA00023136"/>
    </source>
</evidence>
<dbReference type="SUPFAM" id="SSF53098">
    <property type="entry name" value="Ribonuclease H-like"/>
    <property type="match status" value="1"/>
</dbReference>
<dbReference type="AlphaFoldDB" id="A0A843WTA8"/>
<keyword evidence="8" id="KW-1185">Reference proteome</keyword>
<dbReference type="PANTHER" id="PTHR31218">
    <property type="entry name" value="WAT1-RELATED PROTEIN"/>
    <property type="match status" value="1"/>
</dbReference>
<dbReference type="EMBL" id="NMUH01004851">
    <property type="protein sequence ID" value="MQM11036.1"/>
    <property type="molecule type" value="Genomic_DNA"/>
</dbReference>
<dbReference type="Gene3D" id="3.30.420.10">
    <property type="entry name" value="Ribonuclease H-like superfamily/Ribonuclease H"/>
    <property type="match status" value="1"/>
</dbReference>
<evidence type="ECO:0000313" key="7">
    <source>
        <dbReference type="EMBL" id="MQM11036.1"/>
    </source>
</evidence>
<protein>
    <recommendedName>
        <fullName evidence="9">RNase H type-1 domain-containing protein</fullName>
    </recommendedName>
</protein>
<evidence type="ECO:0000256" key="1">
    <source>
        <dbReference type="ARBA" id="ARBA00022692"/>
    </source>
</evidence>
<evidence type="ECO:0000313" key="8">
    <source>
        <dbReference type="Proteomes" id="UP000652761"/>
    </source>
</evidence>
<evidence type="ECO:0000256" key="4">
    <source>
        <dbReference type="SAM" id="Phobius"/>
    </source>
</evidence>